<reference evidence="2" key="1">
    <citation type="journal article" date="2014" name="Nat. Genet.">
        <title>Genome and transcriptome of the porcine whipworm Trichuris suis.</title>
        <authorList>
            <person name="Jex A.R."/>
            <person name="Nejsum P."/>
            <person name="Schwarz E.M."/>
            <person name="Hu L."/>
            <person name="Young N.D."/>
            <person name="Hall R.S."/>
            <person name="Korhonen P.K."/>
            <person name="Liao S."/>
            <person name="Thamsborg S."/>
            <person name="Xia J."/>
            <person name="Xu P."/>
            <person name="Wang S."/>
            <person name="Scheerlinck J.P."/>
            <person name="Hofmann A."/>
            <person name="Sternberg P.W."/>
            <person name="Wang J."/>
            <person name="Gasser R.B."/>
        </authorList>
    </citation>
    <scope>NUCLEOTIDE SEQUENCE [LARGE SCALE GENOMIC DNA]</scope>
    <source>
        <strain evidence="2">DCEP-RM93F</strain>
    </source>
</reference>
<feature type="compositionally biased region" description="Basic and acidic residues" evidence="1">
    <location>
        <begin position="109"/>
        <end position="122"/>
    </location>
</feature>
<gene>
    <name evidence="2" type="ORF">M514_01340</name>
</gene>
<proteinExistence type="predicted"/>
<accession>A0A085NS00</accession>
<organism evidence="2">
    <name type="scientific">Trichuris suis</name>
    <name type="common">pig whipworm</name>
    <dbReference type="NCBI Taxonomy" id="68888"/>
    <lineage>
        <taxon>Eukaryota</taxon>
        <taxon>Metazoa</taxon>
        <taxon>Ecdysozoa</taxon>
        <taxon>Nematoda</taxon>
        <taxon>Enoplea</taxon>
        <taxon>Dorylaimia</taxon>
        <taxon>Trichinellida</taxon>
        <taxon>Trichuridae</taxon>
        <taxon>Trichuris</taxon>
    </lineage>
</organism>
<dbReference type="Proteomes" id="UP000030758">
    <property type="component" value="Unassembled WGS sequence"/>
</dbReference>
<dbReference type="AlphaFoldDB" id="A0A085NS00"/>
<dbReference type="EMBL" id="KL367478">
    <property type="protein sequence ID" value="KFD72246.1"/>
    <property type="molecule type" value="Genomic_DNA"/>
</dbReference>
<name>A0A085NS00_9BILA</name>
<feature type="non-terminal residue" evidence="2">
    <location>
        <position position="1"/>
    </location>
</feature>
<sequence length="122" mass="14435">LYVLPEWLALTALFQTDLFACVKPTHRLYNEQVLQGWTCSHVYSLIMGYIKNRSKSRERSESRFGRVVKAHQRAKIFNQLLLTVEESDDGQNRSRNKMEDNQRNNGGWNKEDKRSEKKKNNF</sequence>
<feature type="region of interest" description="Disordered" evidence="1">
    <location>
        <begin position="87"/>
        <end position="122"/>
    </location>
</feature>
<evidence type="ECO:0000313" key="2">
    <source>
        <dbReference type="EMBL" id="KFD72246.1"/>
    </source>
</evidence>
<feature type="compositionally biased region" description="Basic and acidic residues" evidence="1">
    <location>
        <begin position="90"/>
        <end position="102"/>
    </location>
</feature>
<protein>
    <submittedName>
        <fullName evidence="2">Uncharacterized protein</fullName>
    </submittedName>
</protein>
<evidence type="ECO:0000256" key="1">
    <source>
        <dbReference type="SAM" id="MobiDB-lite"/>
    </source>
</evidence>